<keyword evidence="4" id="KW-1185">Reference proteome</keyword>
<protein>
    <recommendedName>
        <fullName evidence="2">J domain-containing protein</fullName>
    </recommendedName>
</protein>
<dbReference type="InterPro" id="IPR036869">
    <property type="entry name" value="J_dom_sf"/>
</dbReference>
<dbReference type="Gene3D" id="1.10.287.110">
    <property type="entry name" value="DnaJ domain"/>
    <property type="match status" value="1"/>
</dbReference>
<proteinExistence type="predicted"/>
<dbReference type="RefSeq" id="WP_204004405.1">
    <property type="nucleotide sequence ID" value="NZ_BOPG01000051.1"/>
</dbReference>
<evidence type="ECO:0000256" key="1">
    <source>
        <dbReference type="SAM" id="MobiDB-lite"/>
    </source>
</evidence>
<feature type="region of interest" description="Disordered" evidence="1">
    <location>
        <begin position="121"/>
        <end position="158"/>
    </location>
</feature>
<comment type="caution">
    <text evidence="3">The sequence shown here is derived from an EMBL/GenBank/DDBJ whole genome shotgun (WGS) entry which is preliminary data.</text>
</comment>
<dbReference type="EMBL" id="BOPG01000051">
    <property type="protein sequence ID" value="GIJ60310.1"/>
    <property type="molecule type" value="Genomic_DNA"/>
</dbReference>
<dbReference type="InterPro" id="IPR001623">
    <property type="entry name" value="DnaJ_domain"/>
</dbReference>
<name>A0A8J4E2Y0_9ACTN</name>
<evidence type="ECO:0000313" key="4">
    <source>
        <dbReference type="Proteomes" id="UP000612585"/>
    </source>
</evidence>
<gene>
    <name evidence="3" type="ORF">Vau01_078260</name>
</gene>
<dbReference type="PROSITE" id="PS50076">
    <property type="entry name" value="DNAJ_2"/>
    <property type="match status" value="1"/>
</dbReference>
<sequence>MFMVDLATDSHYALLGVAPDATVADIRAARDTLIRQLRERQRREPTNRDELIEQQKAINAAGEDLVRPTRREQYDRTHAHLRLFSVRVAAAPMFVDRASLLDAIARAVEAHLDAAGAPVRPATDLDRFDFPDDLTPDPLLDDLTPPRDEEEYPWPSTR</sequence>
<dbReference type="SUPFAM" id="SSF46565">
    <property type="entry name" value="Chaperone J-domain"/>
    <property type="match status" value="1"/>
</dbReference>
<evidence type="ECO:0000259" key="2">
    <source>
        <dbReference type="PROSITE" id="PS50076"/>
    </source>
</evidence>
<reference evidence="3" key="1">
    <citation type="submission" date="2021-01" db="EMBL/GenBank/DDBJ databases">
        <title>Whole genome shotgun sequence of Virgisporangium aurantiacum NBRC 16421.</title>
        <authorList>
            <person name="Komaki H."/>
            <person name="Tamura T."/>
        </authorList>
    </citation>
    <scope>NUCLEOTIDE SEQUENCE</scope>
    <source>
        <strain evidence="3">NBRC 16421</strain>
    </source>
</reference>
<feature type="domain" description="J" evidence="2">
    <location>
        <begin position="10"/>
        <end position="78"/>
    </location>
</feature>
<dbReference type="AlphaFoldDB" id="A0A8J4E2Y0"/>
<evidence type="ECO:0000313" key="3">
    <source>
        <dbReference type="EMBL" id="GIJ60310.1"/>
    </source>
</evidence>
<accession>A0A8J4E2Y0</accession>
<organism evidence="3 4">
    <name type="scientific">Virgisporangium aurantiacum</name>
    <dbReference type="NCBI Taxonomy" id="175570"/>
    <lineage>
        <taxon>Bacteria</taxon>
        <taxon>Bacillati</taxon>
        <taxon>Actinomycetota</taxon>
        <taxon>Actinomycetes</taxon>
        <taxon>Micromonosporales</taxon>
        <taxon>Micromonosporaceae</taxon>
        <taxon>Virgisporangium</taxon>
    </lineage>
</organism>
<dbReference type="Proteomes" id="UP000612585">
    <property type="component" value="Unassembled WGS sequence"/>
</dbReference>